<dbReference type="RefSeq" id="WP_181536789.1">
    <property type="nucleotide sequence ID" value="NZ_JACDUU010000002.1"/>
</dbReference>
<accession>A0A7W0BW62</accession>
<dbReference type="EMBL" id="JACDUU010000002">
    <property type="protein sequence ID" value="MBA2870896.1"/>
    <property type="molecule type" value="Genomic_DNA"/>
</dbReference>
<evidence type="ECO:0000313" key="1">
    <source>
        <dbReference type="EMBL" id="MBA2870896.1"/>
    </source>
</evidence>
<protein>
    <submittedName>
        <fullName evidence="1">Uncharacterized protein</fullName>
    </submittedName>
</protein>
<keyword evidence="2" id="KW-1185">Reference proteome</keyword>
<dbReference type="Proteomes" id="UP000580891">
    <property type="component" value="Unassembled WGS sequence"/>
</dbReference>
<sequence length="135" mass="15750">MTVDAQTNKPVIEYTVDDRGVVTEVKPTHEQLEADLDLPAPEVETKELYKEIDLEVVDDFIMEGMSPRYEDLPYDFESILKRVNKDGESIATIAKELELHPNRLRNIIDTYRKCVAPLAEKWNEWREKQEKEDGQ</sequence>
<proteinExistence type="predicted"/>
<dbReference type="AlphaFoldDB" id="A0A7W0BW62"/>
<organism evidence="1 2">
    <name type="scientific">[Anoxybacillus] calidus</name>
    <dbReference type="NCBI Taxonomy" id="575178"/>
    <lineage>
        <taxon>Bacteria</taxon>
        <taxon>Bacillati</taxon>
        <taxon>Bacillota</taxon>
        <taxon>Bacilli</taxon>
        <taxon>Bacillales</taxon>
        <taxon>Anoxybacillaceae</taxon>
        <taxon>Paranoxybacillus</taxon>
    </lineage>
</organism>
<reference evidence="1 2" key="1">
    <citation type="submission" date="2020-07" db="EMBL/GenBank/DDBJ databases">
        <title>Genomic Encyclopedia of Type Strains, Phase IV (KMG-IV): sequencing the most valuable type-strain genomes for metagenomic binning, comparative biology and taxonomic classification.</title>
        <authorList>
            <person name="Goeker M."/>
        </authorList>
    </citation>
    <scope>NUCLEOTIDE SEQUENCE [LARGE SCALE GENOMIC DNA]</scope>
    <source>
        <strain evidence="1 2">DSM 25220</strain>
    </source>
</reference>
<comment type="caution">
    <text evidence="1">The sequence shown here is derived from an EMBL/GenBank/DDBJ whole genome shotgun (WGS) entry which is preliminary data.</text>
</comment>
<gene>
    <name evidence="1" type="ORF">HNQ85_001166</name>
</gene>
<evidence type="ECO:0000313" key="2">
    <source>
        <dbReference type="Proteomes" id="UP000580891"/>
    </source>
</evidence>
<name>A0A7W0BW62_9BACL</name>